<accession>A0AAD9PME0</accession>
<proteinExistence type="predicted"/>
<feature type="transmembrane region" description="Helical" evidence="1">
    <location>
        <begin position="125"/>
        <end position="145"/>
    </location>
</feature>
<dbReference type="GeneID" id="94334523"/>
<sequence>MGWSISSRPESKRIQLQSSIPHSLSTLIQSDQSVKEERGEDGEYFIRESLEPLHQRIDTIRDGANAAKRRQRSSSAPNRILDDFNKEARHYRWKHHGRPLHEILHTHCRKSLLSNDTGQLDLKGFVNLIFVILVVINFRMVIYNFRKYGTF</sequence>
<protein>
    <submittedName>
        <fullName evidence="2">Uncharacterized protein</fullName>
    </submittedName>
</protein>
<gene>
    <name evidence="2" type="ORF">BdWA1_000225</name>
</gene>
<dbReference type="RefSeq" id="XP_067804068.1">
    <property type="nucleotide sequence ID" value="XM_067945277.1"/>
</dbReference>
<comment type="caution">
    <text evidence="2">The sequence shown here is derived from an EMBL/GenBank/DDBJ whole genome shotgun (WGS) entry which is preliminary data.</text>
</comment>
<evidence type="ECO:0000256" key="1">
    <source>
        <dbReference type="SAM" id="Phobius"/>
    </source>
</evidence>
<organism evidence="2 3">
    <name type="scientific">Babesia duncani</name>
    <dbReference type="NCBI Taxonomy" id="323732"/>
    <lineage>
        <taxon>Eukaryota</taxon>
        <taxon>Sar</taxon>
        <taxon>Alveolata</taxon>
        <taxon>Apicomplexa</taxon>
        <taxon>Aconoidasida</taxon>
        <taxon>Piroplasmida</taxon>
        <taxon>Babesiidae</taxon>
        <taxon>Babesia</taxon>
    </lineage>
</organism>
<evidence type="ECO:0000313" key="3">
    <source>
        <dbReference type="Proteomes" id="UP001214638"/>
    </source>
</evidence>
<keyword evidence="1" id="KW-0472">Membrane</keyword>
<dbReference type="Proteomes" id="UP001214638">
    <property type="component" value="Unassembled WGS sequence"/>
</dbReference>
<keyword evidence="1" id="KW-0812">Transmembrane</keyword>
<dbReference type="EMBL" id="JALLKP010000001">
    <property type="protein sequence ID" value="KAK2197226.1"/>
    <property type="molecule type" value="Genomic_DNA"/>
</dbReference>
<reference evidence="2" key="1">
    <citation type="journal article" date="2023" name="Nat. Microbiol.">
        <title>Babesia duncani multi-omics identifies virulence factors and drug targets.</title>
        <authorList>
            <person name="Singh P."/>
            <person name="Lonardi S."/>
            <person name="Liang Q."/>
            <person name="Vydyam P."/>
            <person name="Khabirova E."/>
            <person name="Fang T."/>
            <person name="Gihaz S."/>
            <person name="Thekkiniath J."/>
            <person name="Munshi M."/>
            <person name="Abel S."/>
            <person name="Ciampossin L."/>
            <person name="Batugedara G."/>
            <person name="Gupta M."/>
            <person name="Lu X.M."/>
            <person name="Lenz T."/>
            <person name="Chakravarty S."/>
            <person name="Cornillot E."/>
            <person name="Hu Y."/>
            <person name="Ma W."/>
            <person name="Gonzalez L.M."/>
            <person name="Sanchez S."/>
            <person name="Estrada K."/>
            <person name="Sanchez-Flores A."/>
            <person name="Montero E."/>
            <person name="Harb O.S."/>
            <person name="Le Roch K.G."/>
            <person name="Mamoun C.B."/>
        </authorList>
    </citation>
    <scope>NUCLEOTIDE SEQUENCE</scope>
    <source>
        <strain evidence="2">WA1</strain>
    </source>
</reference>
<dbReference type="AlphaFoldDB" id="A0AAD9PME0"/>
<keyword evidence="3" id="KW-1185">Reference proteome</keyword>
<keyword evidence="1" id="KW-1133">Transmembrane helix</keyword>
<dbReference type="KEGG" id="bdw:94334523"/>
<evidence type="ECO:0000313" key="2">
    <source>
        <dbReference type="EMBL" id="KAK2197226.1"/>
    </source>
</evidence>
<name>A0AAD9PME0_9APIC</name>